<dbReference type="SUPFAM" id="SSF53448">
    <property type="entry name" value="Nucleotide-diphospho-sugar transferases"/>
    <property type="match status" value="1"/>
</dbReference>
<evidence type="ECO:0000313" key="2">
    <source>
        <dbReference type="EMBL" id="EKY02738.1"/>
    </source>
</evidence>
<comment type="caution">
    <text evidence="2">The sequence shown here is derived from an EMBL/GenBank/DDBJ whole genome shotgun (WGS) entry which is preliminary data.</text>
</comment>
<dbReference type="Pfam" id="PF00535">
    <property type="entry name" value="Glycos_transf_2"/>
    <property type="match status" value="1"/>
</dbReference>
<sequence>MTHAVLPYEPLLTVIVPVYNVAPWLDECISSILRAGVSELEVLLVDDGSTDGSGAMCDAWQAREPHIRVIHQPNAGQSVARNVALSEAKGKYFTFVDADDWLAPDILGRGLAYMQAHPEVGVLEFGYAEVRGLEEEVFPILGQEETNNAEKVLELFARMKGPIGMPWAKIFRTELAGDLRFPEGRIYEDTPFVFSALTRSGYYHYMAEVGYYYRIGRRGSSTEYWDEKLVYLFENLLDLQPDLRQTSPKLLPYLYQALLERLMVFTLWAERNRAACPRLLPLLLPYTKALRGKPLLPSSFAGKVRALLFIYTPSLFLRLKRIFPK</sequence>
<feature type="domain" description="Glycosyltransferase 2-like" evidence="1">
    <location>
        <begin position="13"/>
        <end position="123"/>
    </location>
</feature>
<evidence type="ECO:0000259" key="1">
    <source>
        <dbReference type="Pfam" id="PF00535"/>
    </source>
</evidence>
<dbReference type="HOGENOM" id="CLU_025996_25_1_10"/>
<dbReference type="Gene3D" id="3.90.550.10">
    <property type="entry name" value="Spore Coat Polysaccharide Biosynthesis Protein SpsA, Chain A"/>
    <property type="match status" value="1"/>
</dbReference>
<proteinExistence type="predicted"/>
<dbReference type="eggNOG" id="COG1215">
    <property type="taxonomic scope" value="Bacteria"/>
</dbReference>
<dbReference type="PATRIC" id="fig|1127696.3.peg.233"/>
<dbReference type="STRING" id="1127696.HMPREF9134_00282"/>
<dbReference type="InterPro" id="IPR029044">
    <property type="entry name" value="Nucleotide-diphossugar_trans"/>
</dbReference>
<gene>
    <name evidence="2" type="ORF">HMPREF9134_00282</name>
</gene>
<dbReference type="InterPro" id="IPR001173">
    <property type="entry name" value="Glyco_trans_2-like"/>
</dbReference>
<organism evidence="2 3">
    <name type="scientific">Porphyromonas catoniae F0037</name>
    <dbReference type="NCBI Taxonomy" id="1127696"/>
    <lineage>
        <taxon>Bacteria</taxon>
        <taxon>Pseudomonadati</taxon>
        <taxon>Bacteroidota</taxon>
        <taxon>Bacteroidia</taxon>
        <taxon>Bacteroidales</taxon>
        <taxon>Porphyromonadaceae</taxon>
        <taxon>Porphyromonas</taxon>
    </lineage>
</organism>
<protein>
    <submittedName>
        <fullName evidence="2">Glycosyltransferase, group 2 family protein</fullName>
    </submittedName>
</protein>
<dbReference type="CDD" id="cd00761">
    <property type="entry name" value="Glyco_tranf_GTA_type"/>
    <property type="match status" value="1"/>
</dbReference>
<dbReference type="AlphaFoldDB" id="L1NH77"/>
<name>L1NH77_9PORP</name>
<dbReference type="RefSeq" id="WP_005468421.1">
    <property type="nucleotide sequence ID" value="NZ_KB291042.1"/>
</dbReference>
<dbReference type="PANTHER" id="PTHR43685:SF2">
    <property type="entry name" value="GLYCOSYLTRANSFERASE 2-LIKE DOMAIN-CONTAINING PROTEIN"/>
    <property type="match status" value="1"/>
</dbReference>
<accession>L1NH77</accession>
<dbReference type="EMBL" id="AMEQ01000011">
    <property type="protein sequence ID" value="EKY02738.1"/>
    <property type="molecule type" value="Genomic_DNA"/>
</dbReference>
<dbReference type="InterPro" id="IPR050834">
    <property type="entry name" value="Glycosyltransf_2"/>
</dbReference>
<reference evidence="2 3" key="1">
    <citation type="submission" date="2012-05" db="EMBL/GenBank/DDBJ databases">
        <authorList>
            <person name="Weinstock G."/>
            <person name="Sodergren E."/>
            <person name="Lobos E.A."/>
            <person name="Fulton L."/>
            <person name="Fulton R."/>
            <person name="Courtney L."/>
            <person name="Fronick C."/>
            <person name="O'Laughlin M."/>
            <person name="Godfrey J."/>
            <person name="Wilson R.M."/>
            <person name="Miner T."/>
            <person name="Farmer C."/>
            <person name="Delehaunty K."/>
            <person name="Cordes M."/>
            <person name="Minx P."/>
            <person name="Tomlinson C."/>
            <person name="Chen J."/>
            <person name="Wollam A."/>
            <person name="Pepin K.H."/>
            <person name="Bhonagiri V."/>
            <person name="Zhang X."/>
            <person name="Suruliraj S."/>
            <person name="Warren W."/>
            <person name="Mitreva M."/>
            <person name="Mardis E.R."/>
            <person name="Wilson R.K."/>
        </authorList>
    </citation>
    <scope>NUCLEOTIDE SEQUENCE [LARGE SCALE GENOMIC DNA]</scope>
    <source>
        <strain evidence="2 3">F0037</strain>
    </source>
</reference>
<dbReference type="Proteomes" id="UP000010408">
    <property type="component" value="Unassembled WGS sequence"/>
</dbReference>
<dbReference type="PANTHER" id="PTHR43685">
    <property type="entry name" value="GLYCOSYLTRANSFERASE"/>
    <property type="match status" value="1"/>
</dbReference>
<evidence type="ECO:0000313" key="3">
    <source>
        <dbReference type="Proteomes" id="UP000010408"/>
    </source>
</evidence>
<keyword evidence="2" id="KW-0808">Transferase</keyword>
<dbReference type="GO" id="GO:0016740">
    <property type="term" value="F:transferase activity"/>
    <property type="evidence" value="ECO:0007669"/>
    <property type="project" value="UniProtKB-KW"/>
</dbReference>